<protein>
    <submittedName>
        <fullName evidence="8">Hemolysin activation/secretion protein</fullName>
    </submittedName>
</protein>
<feature type="domain" description="Polypeptide-transport-associated ShlB-type" evidence="7">
    <location>
        <begin position="180"/>
        <end position="254"/>
    </location>
</feature>
<evidence type="ECO:0000256" key="2">
    <source>
        <dbReference type="ARBA" id="ARBA00022692"/>
    </source>
</evidence>
<dbReference type="InterPro" id="IPR013686">
    <property type="entry name" value="Polypept-transport_assoc_ShlB"/>
</dbReference>
<keyword evidence="5" id="KW-0732">Signal</keyword>
<feature type="chain" id="PRO_5007300617" evidence="5">
    <location>
        <begin position="35"/>
        <end position="669"/>
    </location>
</feature>
<name>A0A139XA84_9CYAN</name>
<keyword evidence="9" id="KW-1185">Reference proteome</keyword>
<dbReference type="PANTHER" id="PTHR34597:SF3">
    <property type="entry name" value="OUTER MEMBRANE TRANSPORTER CDIB"/>
    <property type="match status" value="1"/>
</dbReference>
<accession>A0A139XA84</accession>
<feature type="compositionally biased region" description="Pro residues" evidence="4">
    <location>
        <begin position="118"/>
        <end position="158"/>
    </location>
</feature>
<sequence length="669" mass="74108">MLRNFRQRLSIYQYCCCLSSVAISCTLLIKSVQAQVANMAQIQNQTNSASDLIFAASASSPQSPLKQEAMFQYSSSVKGNWGQRNPVSLRNRVSELSLSESTMFSPFHEEITAQVPTPQQPGIPPGQIEPPSTPPLEEAPPPAPAPEPPFRLPPPEELLPPETTPRTPNTTPGDVPQTINVKEFQVTGSTVFSQEEFAEVLKDYTNRPITLAELFQARAAITELYVKKGYITSGAYIPTQKLQAGVVEIRVVEGALEDIKVTGTRRLRTGYVRSRLAIATKKPLNRDRLLQSLQLLQLNPLIDNLSAELSAGSRPGVSLLEVRVKEADTFNVQFVLDNGRSPAVGSFRRQIQVSEANLFGFGDSISAIYTNTDGSNAFDFGYSFPINARNGTISFNFGISDSNVIEEPFNFLDIQSNSRYYELTLRQPIIQTPTRELALGLTATRRESKASLNPPNSEEIPFPAFGTNEEGETKVTALRFFQEWTQRSSQQVFAVRSQFSLGLDAFDSNSFFAWRGQAQWVRLLAPDTLFLLRGDLQVADRPLVPFEQFGLGGLESVRGYRQDALLTDDGFFASAEVRIPIVRFSRRGSVLQVTPFVDIGTVWNRSGRPSPDAELEESTLASVGFGLRLQLEDWLTARIDWGIPLISISGNKDTLQENGLYFSIIANPF</sequence>
<organism evidence="8 9">
    <name type="scientific">Scytonema hofmannii PCC 7110</name>
    <dbReference type="NCBI Taxonomy" id="128403"/>
    <lineage>
        <taxon>Bacteria</taxon>
        <taxon>Bacillati</taxon>
        <taxon>Cyanobacteriota</taxon>
        <taxon>Cyanophyceae</taxon>
        <taxon>Nostocales</taxon>
        <taxon>Scytonemataceae</taxon>
        <taxon>Scytonema</taxon>
    </lineage>
</organism>
<dbReference type="GO" id="GO:0046819">
    <property type="term" value="P:protein secretion by the type V secretion system"/>
    <property type="evidence" value="ECO:0007669"/>
    <property type="project" value="TreeGrafter"/>
</dbReference>
<feature type="region of interest" description="Disordered" evidence="4">
    <location>
        <begin position="115"/>
        <end position="177"/>
    </location>
</feature>
<evidence type="ECO:0000256" key="1">
    <source>
        <dbReference type="ARBA" id="ARBA00022452"/>
    </source>
</evidence>
<dbReference type="Pfam" id="PF08479">
    <property type="entry name" value="POTRA_2"/>
    <property type="match status" value="1"/>
</dbReference>
<evidence type="ECO:0000256" key="4">
    <source>
        <dbReference type="SAM" id="MobiDB-lite"/>
    </source>
</evidence>
<dbReference type="InterPro" id="IPR005565">
    <property type="entry name" value="Hemolysn_activator_HlyB_C"/>
</dbReference>
<reference evidence="8 9" key="1">
    <citation type="journal article" date="2013" name="Genome Biol. Evol.">
        <title>Genomes of Stigonematalean cyanobacteria (subsection V) and the evolution of oxygenic photosynthesis from prokaryotes to plastids.</title>
        <authorList>
            <person name="Dagan T."/>
            <person name="Roettger M."/>
            <person name="Stucken K."/>
            <person name="Landan G."/>
            <person name="Koch R."/>
            <person name="Major P."/>
            <person name="Gould S.B."/>
            <person name="Goremykin V.V."/>
            <person name="Rippka R."/>
            <person name="Tandeau de Marsac N."/>
            <person name="Gugger M."/>
            <person name="Lockhart P.J."/>
            <person name="Allen J.F."/>
            <person name="Brune I."/>
            <person name="Maus I."/>
            <person name="Puhler A."/>
            <person name="Martin W.F."/>
        </authorList>
    </citation>
    <scope>NUCLEOTIDE SEQUENCE [LARGE SCALE GENOMIC DNA]</scope>
    <source>
        <strain evidence="8 9">PCC 7110</strain>
    </source>
</reference>
<keyword evidence="1" id="KW-0472">Membrane</keyword>
<feature type="region of interest" description="Disordered" evidence="4">
    <location>
        <begin position="447"/>
        <end position="466"/>
    </location>
</feature>
<dbReference type="EMBL" id="ANNX02000020">
    <property type="protein sequence ID" value="KYC41542.1"/>
    <property type="molecule type" value="Genomic_DNA"/>
</dbReference>
<feature type="signal peptide" evidence="5">
    <location>
        <begin position="1"/>
        <end position="34"/>
    </location>
</feature>
<dbReference type="Pfam" id="PF03865">
    <property type="entry name" value="ShlB"/>
    <property type="match status" value="1"/>
</dbReference>
<dbReference type="OrthoDB" id="596066at2"/>
<comment type="caution">
    <text evidence="8">The sequence shown here is derived from an EMBL/GenBank/DDBJ whole genome shotgun (WGS) entry which is preliminary data.</text>
</comment>
<gene>
    <name evidence="8" type="ORF">WA1_15935</name>
</gene>
<proteinExistence type="predicted"/>
<evidence type="ECO:0000256" key="3">
    <source>
        <dbReference type="ARBA" id="ARBA00023237"/>
    </source>
</evidence>
<dbReference type="Proteomes" id="UP000076925">
    <property type="component" value="Unassembled WGS sequence"/>
</dbReference>
<dbReference type="GO" id="GO:0008320">
    <property type="term" value="F:protein transmembrane transporter activity"/>
    <property type="evidence" value="ECO:0007669"/>
    <property type="project" value="TreeGrafter"/>
</dbReference>
<dbReference type="Gene3D" id="2.40.160.50">
    <property type="entry name" value="membrane protein fhac: a member of the omp85/tpsb transporter family"/>
    <property type="match status" value="1"/>
</dbReference>
<keyword evidence="2" id="KW-0812">Transmembrane</keyword>
<dbReference type="PROSITE" id="PS51257">
    <property type="entry name" value="PROKAR_LIPOPROTEIN"/>
    <property type="match status" value="1"/>
</dbReference>
<feature type="compositionally biased region" description="Low complexity" evidence="4">
    <location>
        <begin position="160"/>
        <end position="172"/>
    </location>
</feature>
<dbReference type="PANTHER" id="PTHR34597">
    <property type="entry name" value="SLR1661 PROTEIN"/>
    <property type="match status" value="1"/>
</dbReference>
<dbReference type="Gene3D" id="3.10.20.310">
    <property type="entry name" value="membrane protein fhac"/>
    <property type="match status" value="1"/>
</dbReference>
<dbReference type="GO" id="GO:0098046">
    <property type="term" value="C:type V protein secretion system complex"/>
    <property type="evidence" value="ECO:0007669"/>
    <property type="project" value="TreeGrafter"/>
</dbReference>
<evidence type="ECO:0000259" key="7">
    <source>
        <dbReference type="Pfam" id="PF08479"/>
    </source>
</evidence>
<dbReference type="InterPro" id="IPR051544">
    <property type="entry name" value="TPS_OM_transporter"/>
</dbReference>
<feature type="domain" description="Haemolysin activator HlyB C-terminal" evidence="6">
    <location>
        <begin position="316"/>
        <end position="629"/>
    </location>
</feature>
<evidence type="ECO:0000313" key="9">
    <source>
        <dbReference type="Proteomes" id="UP000076925"/>
    </source>
</evidence>
<evidence type="ECO:0000313" key="8">
    <source>
        <dbReference type="EMBL" id="KYC41542.1"/>
    </source>
</evidence>
<dbReference type="AlphaFoldDB" id="A0A139XA84"/>
<keyword evidence="1" id="KW-1134">Transmembrane beta strand</keyword>
<evidence type="ECO:0000256" key="5">
    <source>
        <dbReference type="SAM" id="SignalP"/>
    </source>
</evidence>
<evidence type="ECO:0000259" key="6">
    <source>
        <dbReference type="Pfam" id="PF03865"/>
    </source>
</evidence>
<keyword evidence="3" id="KW-0998">Cell outer membrane</keyword>
<dbReference type="STRING" id="128403.WA1_15935"/>